<keyword evidence="2 8" id="KW-0949">S-adenosyl-L-methionine</keyword>
<evidence type="ECO:0000256" key="1">
    <source>
        <dbReference type="ARBA" id="ARBA00022485"/>
    </source>
</evidence>
<dbReference type="GO" id="GO:0016840">
    <property type="term" value="F:carbon-nitrogen lyase activity"/>
    <property type="evidence" value="ECO:0007669"/>
    <property type="project" value="UniProtKB-UniRule"/>
</dbReference>
<evidence type="ECO:0000256" key="5">
    <source>
        <dbReference type="ARBA" id="ARBA00023004"/>
    </source>
</evidence>
<feature type="binding site" evidence="8">
    <location>
        <position position="92"/>
    </location>
    <ligand>
        <name>Mg(2+)</name>
        <dbReference type="ChEBI" id="CHEBI:18420"/>
    </ligand>
</feature>
<feature type="binding site" evidence="8">
    <location>
        <position position="129"/>
    </location>
    <ligand>
        <name>S-adenosyl-L-methionine</name>
        <dbReference type="ChEBI" id="CHEBI:59789"/>
    </ligand>
</feature>
<evidence type="ECO:0000256" key="7">
    <source>
        <dbReference type="ARBA" id="ARBA00023239"/>
    </source>
</evidence>
<dbReference type="EMBL" id="JAPDPJ010000065">
    <property type="protein sequence ID" value="MCW3788788.1"/>
    <property type="molecule type" value="Genomic_DNA"/>
</dbReference>
<reference evidence="10" key="1">
    <citation type="submission" date="2022-10" db="EMBL/GenBank/DDBJ databases">
        <authorList>
            <person name="Yu W.X."/>
        </authorList>
    </citation>
    <scope>NUCLEOTIDE SEQUENCE</scope>
    <source>
        <strain evidence="10">AAT</strain>
    </source>
</reference>
<dbReference type="PANTHER" id="PTHR42836">
    <property type="entry name" value="7-CARBOXY-7-DEAZAGUANINE SYNTHASE"/>
    <property type="match status" value="1"/>
</dbReference>
<comment type="catalytic activity">
    <reaction evidence="8">
        <text>6-carboxy-5,6,7,8-tetrahydropterin + H(+) = 7-carboxy-7-carbaguanine + NH4(+)</text>
        <dbReference type="Rhea" id="RHEA:27974"/>
        <dbReference type="ChEBI" id="CHEBI:15378"/>
        <dbReference type="ChEBI" id="CHEBI:28938"/>
        <dbReference type="ChEBI" id="CHEBI:61032"/>
        <dbReference type="ChEBI" id="CHEBI:61036"/>
        <dbReference type="EC" id="4.3.99.3"/>
    </reaction>
</comment>
<dbReference type="GO" id="GO:0008616">
    <property type="term" value="P:tRNA queuosine(34) biosynthetic process"/>
    <property type="evidence" value="ECO:0007669"/>
    <property type="project" value="UniProtKB-UniRule"/>
</dbReference>
<dbReference type="Pfam" id="PF04055">
    <property type="entry name" value="Radical_SAM"/>
    <property type="match status" value="1"/>
</dbReference>
<dbReference type="Proteomes" id="UP001209229">
    <property type="component" value="Unassembled WGS sequence"/>
</dbReference>
<dbReference type="HAMAP" id="MF_00917">
    <property type="entry name" value="QueE"/>
    <property type="match status" value="1"/>
</dbReference>
<comment type="caution">
    <text evidence="10">The sequence shown here is derived from an EMBL/GenBank/DDBJ whole genome shotgun (WGS) entry which is preliminary data.</text>
</comment>
<evidence type="ECO:0000259" key="9">
    <source>
        <dbReference type="PROSITE" id="PS51918"/>
    </source>
</evidence>
<keyword evidence="4 8" id="KW-0460">Magnesium</keyword>
<feature type="domain" description="Radical SAM core" evidence="9">
    <location>
        <begin position="61"/>
        <end position="300"/>
    </location>
</feature>
<evidence type="ECO:0000256" key="4">
    <source>
        <dbReference type="ARBA" id="ARBA00022842"/>
    </source>
</evidence>
<evidence type="ECO:0000313" key="10">
    <source>
        <dbReference type="EMBL" id="MCW3788788.1"/>
    </source>
</evidence>
<evidence type="ECO:0000313" key="11">
    <source>
        <dbReference type="Proteomes" id="UP001209229"/>
    </source>
</evidence>
<feature type="binding site" evidence="8">
    <location>
        <position position="127"/>
    </location>
    <ligand>
        <name>substrate</name>
    </ligand>
</feature>
<evidence type="ECO:0000256" key="8">
    <source>
        <dbReference type="HAMAP-Rule" id="MF_00917"/>
    </source>
</evidence>
<feature type="binding site" evidence="8">
    <location>
        <begin position="176"/>
        <end position="178"/>
    </location>
    <ligand>
        <name>S-adenosyl-L-methionine</name>
        <dbReference type="ChEBI" id="CHEBI:59789"/>
    </ligand>
</feature>
<comment type="subunit">
    <text evidence="8">Homodimer.</text>
</comment>
<keyword evidence="6 8" id="KW-0411">Iron-sulfur</keyword>
<dbReference type="InterPro" id="IPR007197">
    <property type="entry name" value="rSAM"/>
</dbReference>
<feature type="binding site" evidence="8">
    <location>
        <position position="70"/>
    </location>
    <ligand>
        <name>substrate</name>
    </ligand>
</feature>
<dbReference type="GO" id="GO:0000287">
    <property type="term" value="F:magnesium ion binding"/>
    <property type="evidence" value="ECO:0007669"/>
    <property type="project" value="UniProtKB-UniRule"/>
</dbReference>
<dbReference type="InterPro" id="IPR013785">
    <property type="entry name" value="Aldolase_TIM"/>
</dbReference>
<evidence type="ECO:0000256" key="6">
    <source>
        <dbReference type="ARBA" id="ARBA00023014"/>
    </source>
</evidence>
<dbReference type="PANTHER" id="PTHR42836:SF1">
    <property type="entry name" value="7-CARBOXY-7-DEAZAGUANINE SYNTHASE"/>
    <property type="match status" value="1"/>
</dbReference>
<dbReference type="GO" id="GO:1904047">
    <property type="term" value="F:S-adenosyl-L-methionine binding"/>
    <property type="evidence" value="ECO:0007669"/>
    <property type="project" value="UniProtKB-UniRule"/>
</dbReference>
<dbReference type="CDD" id="cd01335">
    <property type="entry name" value="Radical_SAM"/>
    <property type="match status" value="1"/>
</dbReference>
<keyword evidence="3 8" id="KW-0479">Metal-binding</keyword>
<feature type="binding site" evidence="8">
    <location>
        <position position="78"/>
    </location>
    <ligand>
        <name>[4Fe-4S] cluster</name>
        <dbReference type="ChEBI" id="CHEBI:49883"/>
        <note>4Fe-4S-S-AdoMet</note>
    </ligand>
</feature>
<comment type="cofactor">
    <cofactor evidence="8">
        <name>[4Fe-4S] cluster</name>
        <dbReference type="ChEBI" id="CHEBI:49883"/>
    </cofactor>
    <text evidence="8">Binds 1 [4Fe-4S] cluster. The cluster is coordinated with 3 cysteines and an exchangeable S-adenosyl-L-methionine.</text>
</comment>
<dbReference type="EC" id="4.3.99.3" evidence="8"/>
<dbReference type="PROSITE" id="PS51918">
    <property type="entry name" value="RADICAL_SAM"/>
    <property type="match status" value="1"/>
</dbReference>
<organism evidence="10 11">
    <name type="scientific">Plebeiibacterium sediminum</name>
    <dbReference type="NCBI Taxonomy" id="2992112"/>
    <lineage>
        <taxon>Bacteria</taxon>
        <taxon>Pseudomonadati</taxon>
        <taxon>Bacteroidota</taxon>
        <taxon>Bacteroidia</taxon>
        <taxon>Marinilabiliales</taxon>
        <taxon>Marinilabiliaceae</taxon>
        <taxon>Plebeiibacterium</taxon>
    </lineage>
</organism>
<comment type="similarity">
    <text evidence="8">Belongs to the radical SAM superfamily. 7-carboxy-7-deazaguanine synthase family.</text>
</comment>
<dbReference type="AlphaFoldDB" id="A0AAE3SGS5"/>
<protein>
    <recommendedName>
        <fullName evidence="8">7-carboxy-7-deazaguanine synthase</fullName>
        <shortName evidence="8">CDG synthase</shortName>
        <ecNumber evidence="8">4.3.99.3</ecNumber>
    </recommendedName>
    <alternativeName>
        <fullName evidence="8">Queuosine biosynthesis protein QueE</fullName>
    </alternativeName>
</protein>
<keyword evidence="5 8" id="KW-0408">Iron</keyword>
<sequence>MIVEEKIKEAEVETSIVENTKLVLVGEGVFPIIKDANGACIKDIPNTGFGISGTVQGEGKLAGTPSLFIRLASCNLRCIWQMEDGSFCRCDTSYASFHPEDKKSWSIQEIVDVVRHNIGNMQHVVITGGEPLLQKKGVTALCKTLKEELNVHITIESNGTLFDEELTKWVDLFSISPKLSNSVPSADKMKFYNEAENGSSRYHHEIRRNLTALQNYVTVANSTTTELQLKFVVGKVSDEAEIINDYLKLLSGYNQQDIMLMPLGATHEQLANSTPIVLKMCIANGWKYSPRIHIDIFGSKQGV</sequence>
<evidence type="ECO:0000256" key="3">
    <source>
        <dbReference type="ARBA" id="ARBA00022723"/>
    </source>
</evidence>
<name>A0AAE3SGS5_9BACT</name>
<keyword evidence="8" id="KW-0671">Queuosine biosynthesis</keyword>
<feature type="binding site" evidence="8">
    <location>
        <position position="74"/>
    </location>
    <ligand>
        <name>[4Fe-4S] cluster</name>
        <dbReference type="ChEBI" id="CHEBI:49883"/>
        <note>4Fe-4S-S-AdoMet</note>
    </ligand>
</feature>
<proteinExistence type="inferred from homology"/>
<keyword evidence="1 8" id="KW-0004">4Fe-4S</keyword>
<dbReference type="RefSeq" id="WP_301192344.1">
    <property type="nucleotide sequence ID" value="NZ_JAPDPJ010000065.1"/>
</dbReference>
<comment type="pathway">
    <text evidence="8">Purine metabolism; 7-cyano-7-deazaguanine biosynthesis.</text>
</comment>
<comment type="caution">
    <text evidence="8">Lacks conserved residue(s) required for the propagation of feature annotation.</text>
</comment>
<comment type="cofactor">
    <cofactor evidence="8">
        <name>S-adenosyl-L-methionine</name>
        <dbReference type="ChEBI" id="CHEBI:59789"/>
    </cofactor>
    <text evidence="8">Binds 1 S-adenosyl-L-methionine per subunit.</text>
</comment>
<dbReference type="SUPFAM" id="SSF102114">
    <property type="entry name" value="Radical SAM enzymes"/>
    <property type="match status" value="1"/>
</dbReference>
<keyword evidence="11" id="KW-1185">Reference proteome</keyword>
<feature type="binding site" evidence="8">
    <location>
        <begin position="55"/>
        <end position="57"/>
    </location>
    <ligand>
        <name>substrate</name>
    </ligand>
</feature>
<keyword evidence="7 8" id="KW-0456">Lyase</keyword>
<gene>
    <name evidence="8" type="primary">queE</name>
    <name evidence="10" type="ORF">OM075_20120</name>
</gene>
<dbReference type="GO" id="GO:0051539">
    <property type="term" value="F:4 iron, 4 sulfur cluster binding"/>
    <property type="evidence" value="ECO:0007669"/>
    <property type="project" value="UniProtKB-UniRule"/>
</dbReference>
<accession>A0AAE3SGS5</accession>
<dbReference type="InterPro" id="IPR058240">
    <property type="entry name" value="rSAM_sf"/>
</dbReference>
<feature type="binding site" evidence="8">
    <location>
        <position position="90"/>
    </location>
    <ligand>
        <name>[4Fe-4S] cluster</name>
        <dbReference type="ChEBI" id="CHEBI:49883"/>
        <note>4Fe-4S-S-AdoMet</note>
    </ligand>
</feature>
<comment type="cofactor">
    <cofactor evidence="8">
        <name>Mg(2+)</name>
        <dbReference type="ChEBI" id="CHEBI:18420"/>
    </cofactor>
</comment>
<evidence type="ECO:0000256" key="2">
    <source>
        <dbReference type="ARBA" id="ARBA00022691"/>
    </source>
</evidence>
<dbReference type="Gene3D" id="3.20.20.70">
    <property type="entry name" value="Aldolase class I"/>
    <property type="match status" value="1"/>
</dbReference>
<dbReference type="InterPro" id="IPR024924">
    <property type="entry name" value="7-CO-7-deazaguanine_synth-like"/>
</dbReference>
<comment type="function">
    <text evidence="8">Catalyzes the complex heterocyclic radical-mediated conversion of 6-carboxy-5,6,7,8-tetrahydropterin (CPH4) to 7-carboxy-7-deazaguanine (CDG), a step common to the biosynthetic pathways of all 7-deazapurine-containing compounds.</text>
</comment>